<proteinExistence type="predicted"/>
<evidence type="ECO:0000256" key="1">
    <source>
        <dbReference type="SAM" id="MobiDB-lite"/>
    </source>
</evidence>
<dbReference type="AlphaFoldDB" id="A0AAV7MHR9"/>
<organism evidence="2 3">
    <name type="scientific">Pleurodeles waltl</name>
    <name type="common">Iberian ribbed newt</name>
    <dbReference type="NCBI Taxonomy" id="8319"/>
    <lineage>
        <taxon>Eukaryota</taxon>
        <taxon>Metazoa</taxon>
        <taxon>Chordata</taxon>
        <taxon>Craniata</taxon>
        <taxon>Vertebrata</taxon>
        <taxon>Euteleostomi</taxon>
        <taxon>Amphibia</taxon>
        <taxon>Batrachia</taxon>
        <taxon>Caudata</taxon>
        <taxon>Salamandroidea</taxon>
        <taxon>Salamandridae</taxon>
        <taxon>Pleurodelinae</taxon>
        <taxon>Pleurodeles</taxon>
    </lineage>
</organism>
<evidence type="ECO:0000313" key="2">
    <source>
        <dbReference type="EMBL" id="KAJ1103341.1"/>
    </source>
</evidence>
<gene>
    <name evidence="2" type="ORF">NDU88_000767</name>
</gene>
<comment type="caution">
    <text evidence="2">The sequence shown here is derived from an EMBL/GenBank/DDBJ whole genome shotgun (WGS) entry which is preliminary data.</text>
</comment>
<dbReference type="Proteomes" id="UP001066276">
    <property type="component" value="Chromosome 9"/>
</dbReference>
<dbReference type="EMBL" id="JANPWB010000013">
    <property type="protein sequence ID" value="KAJ1103341.1"/>
    <property type="molecule type" value="Genomic_DNA"/>
</dbReference>
<feature type="region of interest" description="Disordered" evidence="1">
    <location>
        <begin position="48"/>
        <end position="71"/>
    </location>
</feature>
<protein>
    <submittedName>
        <fullName evidence="2">Uncharacterized protein</fullName>
    </submittedName>
</protein>
<sequence length="71" mass="8046">MARAWARAREPRARYFWGQRQACSLALHQDQPLTICTCACLGDARAKTDGQEEEGIQWPPTMTDDQRGAPR</sequence>
<accession>A0AAV7MHR9</accession>
<name>A0AAV7MHR9_PLEWA</name>
<evidence type="ECO:0000313" key="3">
    <source>
        <dbReference type="Proteomes" id="UP001066276"/>
    </source>
</evidence>
<keyword evidence="3" id="KW-1185">Reference proteome</keyword>
<reference evidence="2" key="1">
    <citation type="journal article" date="2022" name="bioRxiv">
        <title>Sequencing and chromosome-scale assembly of the giantPleurodeles waltlgenome.</title>
        <authorList>
            <person name="Brown T."/>
            <person name="Elewa A."/>
            <person name="Iarovenko S."/>
            <person name="Subramanian E."/>
            <person name="Araus A.J."/>
            <person name="Petzold A."/>
            <person name="Susuki M."/>
            <person name="Suzuki K.-i.T."/>
            <person name="Hayashi T."/>
            <person name="Toyoda A."/>
            <person name="Oliveira C."/>
            <person name="Osipova E."/>
            <person name="Leigh N.D."/>
            <person name="Simon A."/>
            <person name="Yun M.H."/>
        </authorList>
    </citation>
    <scope>NUCLEOTIDE SEQUENCE</scope>
    <source>
        <strain evidence="2">20211129_DDA</strain>
        <tissue evidence="2">Liver</tissue>
    </source>
</reference>